<sequence length="112" mass="12957">MKQIERHDESLLLNTSHFKHLISAFALAAAVASMFKYKYKSNTGNTGCNIITHGIQWQNPLFYVNTFCRGKKFLNGFNKMTVDTLHKFTCDGGKETAFSWHHDLLAHKWRLH</sequence>
<evidence type="ECO:0000313" key="3">
    <source>
        <dbReference type="Proteomes" id="UP001482620"/>
    </source>
</evidence>
<dbReference type="EMBL" id="JAHRIQ010047117">
    <property type="protein sequence ID" value="MEQ2236247.1"/>
    <property type="molecule type" value="Genomic_DNA"/>
</dbReference>
<keyword evidence="1" id="KW-0812">Transmembrane</keyword>
<accession>A0ABV0TV85</accession>
<evidence type="ECO:0000313" key="2">
    <source>
        <dbReference type="EMBL" id="MEQ2236247.1"/>
    </source>
</evidence>
<keyword evidence="3" id="KW-1185">Reference proteome</keyword>
<keyword evidence="1" id="KW-0472">Membrane</keyword>
<evidence type="ECO:0000256" key="1">
    <source>
        <dbReference type="SAM" id="Phobius"/>
    </source>
</evidence>
<gene>
    <name evidence="2" type="ORF">ILYODFUR_010614</name>
</gene>
<dbReference type="Proteomes" id="UP001482620">
    <property type="component" value="Unassembled WGS sequence"/>
</dbReference>
<proteinExistence type="predicted"/>
<protein>
    <submittedName>
        <fullName evidence="2">Uncharacterized protein</fullName>
    </submittedName>
</protein>
<feature type="transmembrane region" description="Helical" evidence="1">
    <location>
        <begin position="20"/>
        <end position="37"/>
    </location>
</feature>
<organism evidence="2 3">
    <name type="scientific">Ilyodon furcidens</name>
    <name type="common">goldbreast splitfin</name>
    <dbReference type="NCBI Taxonomy" id="33524"/>
    <lineage>
        <taxon>Eukaryota</taxon>
        <taxon>Metazoa</taxon>
        <taxon>Chordata</taxon>
        <taxon>Craniata</taxon>
        <taxon>Vertebrata</taxon>
        <taxon>Euteleostomi</taxon>
        <taxon>Actinopterygii</taxon>
        <taxon>Neopterygii</taxon>
        <taxon>Teleostei</taxon>
        <taxon>Neoteleostei</taxon>
        <taxon>Acanthomorphata</taxon>
        <taxon>Ovalentaria</taxon>
        <taxon>Atherinomorphae</taxon>
        <taxon>Cyprinodontiformes</taxon>
        <taxon>Goodeidae</taxon>
        <taxon>Ilyodon</taxon>
    </lineage>
</organism>
<name>A0ABV0TV85_9TELE</name>
<comment type="caution">
    <text evidence="2">The sequence shown here is derived from an EMBL/GenBank/DDBJ whole genome shotgun (WGS) entry which is preliminary data.</text>
</comment>
<reference evidence="2 3" key="1">
    <citation type="submission" date="2021-06" db="EMBL/GenBank/DDBJ databases">
        <authorList>
            <person name="Palmer J.M."/>
        </authorList>
    </citation>
    <scope>NUCLEOTIDE SEQUENCE [LARGE SCALE GENOMIC DNA]</scope>
    <source>
        <strain evidence="3">if_2019</strain>
        <tissue evidence="2">Muscle</tissue>
    </source>
</reference>
<keyword evidence="1" id="KW-1133">Transmembrane helix</keyword>